<keyword evidence="4 10" id="KW-0347">Helicase</keyword>
<dbReference type="CDD" id="cd17932">
    <property type="entry name" value="DEXQc_UvrD"/>
    <property type="match status" value="1"/>
</dbReference>
<reference evidence="14 15" key="1">
    <citation type="submission" date="2016-10" db="EMBL/GenBank/DDBJ databases">
        <authorList>
            <person name="Varghese N."/>
            <person name="Submissions S."/>
        </authorList>
    </citation>
    <scope>NUCLEOTIDE SEQUENCE [LARGE SCALE GENOMIC DNA]</scope>
    <source>
        <strain evidence="14 15">DSM 16525</strain>
    </source>
</reference>
<comment type="catalytic activity">
    <reaction evidence="9">
        <text>ATP + H2O = ADP + phosphate + H(+)</text>
        <dbReference type="Rhea" id="RHEA:13065"/>
        <dbReference type="ChEBI" id="CHEBI:15377"/>
        <dbReference type="ChEBI" id="CHEBI:15378"/>
        <dbReference type="ChEBI" id="CHEBI:30616"/>
        <dbReference type="ChEBI" id="CHEBI:43474"/>
        <dbReference type="ChEBI" id="CHEBI:456216"/>
        <dbReference type="EC" id="5.6.2.4"/>
    </reaction>
</comment>
<evidence type="ECO:0000313" key="15">
    <source>
        <dbReference type="Proteomes" id="UP000183760"/>
    </source>
</evidence>
<dbReference type="InterPro" id="IPR014017">
    <property type="entry name" value="DNA_helicase_UvrD-like_C"/>
</dbReference>
<dbReference type="PANTHER" id="PTHR11070">
    <property type="entry name" value="UVRD / RECB / PCRA DNA HELICASE FAMILY MEMBER"/>
    <property type="match status" value="1"/>
</dbReference>
<dbReference type="SUPFAM" id="SSF52540">
    <property type="entry name" value="P-loop containing nucleoside triphosphate hydrolases"/>
    <property type="match status" value="1"/>
</dbReference>
<keyword evidence="5 10" id="KW-0067">ATP-binding</keyword>
<evidence type="ECO:0000256" key="6">
    <source>
        <dbReference type="ARBA" id="ARBA00023235"/>
    </source>
</evidence>
<keyword evidence="2 10" id="KW-0547">Nucleotide-binding</keyword>
<comment type="similarity">
    <text evidence="1">Belongs to the helicase family. UvrD subfamily.</text>
</comment>
<dbReference type="GO" id="GO:0043138">
    <property type="term" value="F:3'-5' DNA helicase activity"/>
    <property type="evidence" value="ECO:0007669"/>
    <property type="project" value="UniProtKB-EC"/>
</dbReference>
<evidence type="ECO:0000256" key="8">
    <source>
        <dbReference type="ARBA" id="ARBA00034808"/>
    </source>
</evidence>
<keyword evidence="3 10" id="KW-0378">Hydrolase</keyword>
<evidence type="ECO:0000256" key="4">
    <source>
        <dbReference type="ARBA" id="ARBA00022806"/>
    </source>
</evidence>
<reference evidence="13 16" key="2">
    <citation type="submission" date="2019-07" db="EMBL/GenBank/DDBJ databases">
        <title>Whole genome shotgun sequence of Myxococcus fulvus NBRC 100333.</title>
        <authorList>
            <person name="Hosoyama A."/>
            <person name="Uohara A."/>
            <person name="Ohji S."/>
            <person name="Ichikawa N."/>
        </authorList>
    </citation>
    <scope>NUCLEOTIDE SEQUENCE [LARGE SCALE GENOMIC DNA]</scope>
    <source>
        <strain evidence="13 16">NBRC 100333</strain>
    </source>
</reference>
<dbReference type="InterPro" id="IPR013986">
    <property type="entry name" value="DExx_box_DNA_helicase_dom_sf"/>
</dbReference>
<dbReference type="Proteomes" id="UP000183760">
    <property type="component" value="Unassembled WGS sequence"/>
</dbReference>
<dbReference type="Pfam" id="PF00580">
    <property type="entry name" value="UvrD-helicase"/>
    <property type="match status" value="1"/>
</dbReference>
<dbReference type="GO" id="GO:0005524">
    <property type="term" value="F:ATP binding"/>
    <property type="evidence" value="ECO:0007669"/>
    <property type="project" value="UniProtKB-UniRule"/>
</dbReference>
<comment type="caution">
    <text evidence="13">The sequence shown here is derived from an EMBL/GenBank/DDBJ whole genome shotgun (WGS) entry which is preliminary data.</text>
</comment>
<dbReference type="Pfam" id="PF13361">
    <property type="entry name" value="UvrD_C"/>
    <property type="match status" value="2"/>
</dbReference>
<evidence type="ECO:0000256" key="10">
    <source>
        <dbReference type="PROSITE-ProRule" id="PRU00560"/>
    </source>
</evidence>
<evidence type="ECO:0000256" key="1">
    <source>
        <dbReference type="ARBA" id="ARBA00009922"/>
    </source>
</evidence>
<feature type="domain" description="UvrD-like helicase ATP-binding" evidence="11">
    <location>
        <begin position="23"/>
        <end position="308"/>
    </location>
</feature>
<comment type="catalytic activity">
    <reaction evidence="7">
        <text>Couples ATP hydrolysis with the unwinding of duplex DNA by translocating in the 3'-5' direction.</text>
        <dbReference type="EC" id="5.6.2.4"/>
    </reaction>
</comment>
<evidence type="ECO:0000313" key="14">
    <source>
        <dbReference type="EMBL" id="SET77967.1"/>
    </source>
</evidence>
<dbReference type="InterPro" id="IPR014016">
    <property type="entry name" value="UvrD-like_ATP-bd"/>
</dbReference>
<dbReference type="GO" id="GO:0005829">
    <property type="term" value="C:cytosol"/>
    <property type="evidence" value="ECO:0007669"/>
    <property type="project" value="TreeGrafter"/>
</dbReference>
<dbReference type="EC" id="5.6.2.4" evidence="8"/>
<dbReference type="OrthoDB" id="9810135at2"/>
<dbReference type="GO" id="GO:0016787">
    <property type="term" value="F:hydrolase activity"/>
    <property type="evidence" value="ECO:0007669"/>
    <property type="project" value="UniProtKB-UniRule"/>
</dbReference>
<dbReference type="EMBL" id="FOIB01000003">
    <property type="protein sequence ID" value="SET77967.1"/>
    <property type="molecule type" value="Genomic_DNA"/>
</dbReference>
<dbReference type="GO" id="GO:0003677">
    <property type="term" value="F:DNA binding"/>
    <property type="evidence" value="ECO:0007669"/>
    <property type="project" value="InterPro"/>
</dbReference>
<dbReference type="InterPro" id="IPR000212">
    <property type="entry name" value="DNA_helicase_UvrD/REP"/>
</dbReference>
<evidence type="ECO:0000259" key="12">
    <source>
        <dbReference type="PROSITE" id="PS51217"/>
    </source>
</evidence>
<evidence type="ECO:0000256" key="9">
    <source>
        <dbReference type="ARBA" id="ARBA00048988"/>
    </source>
</evidence>
<dbReference type="PROSITE" id="PS51198">
    <property type="entry name" value="UVRD_HELICASE_ATP_BIND"/>
    <property type="match status" value="1"/>
</dbReference>
<dbReference type="RefSeq" id="WP_074951946.1">
    <property type="nucleotide sequence ID" value="NZ_BJXR01000039.1"/>
</dbReference>
<evidence type="ECO:0000256" key="2">
    <source>
        <dbReference type="ARBA" id="ARBA00022741"/>
    </source>
</evidence>
<dbReference type="AlphaFoldDB" id="A0A511T906"/>
<dbReference type="EMBL" id="BJXR01000039">
    <property type="protein sequence ID" value="GEN10639.1"/>
    <property type="molecule type" value="Genomic_DNA"/>
</dbReference>
<dbReference type="PROSITE" id="PS51217">
    <property type="entry name" value="UVRD_HELICASE_CTER"/>
    <property type="match status" value="1"/>
</dbReference>
<dbReference type="PANTHER" id="PTHR11070:SF3">
    <property type="entry name" value="DNA 3'-5' HELICASE"/>
    <property type="match status" value="1"/>
</dbReference>
<sequence length="695" mass="77475">MVSPPTSRPLGPPSGPSRIDYARLLNEEQLRAVEADAGPVLVIAGAGSGKTRTLTFRAARRLEQGLSPDNLLLLTFTNKAAREMTRRMAELVGGFVDVGRLTGGTFHHVAHALLREHATALGYSERFTVLDRQDARDLMVSCLAERKLKSDKRFPRPELVLELVSLATNLQQAVSEVLVDRRPQFVPLAPEVLATAALYRQRKTRLHLMDFDDLLLNLKRLLVEQPRVRALLAERFHAVLVDEYQDTNSLQGELVDLLAGERRDLTVVGDDCQSIYSFRGADFSNIMGFPERHPGCAVFTLTRNYRSTPEVLQLANAAIVQNTRQFPKTLVSERASGPRPLVVPTLDAAEQATWVAERIQTLQAQGQPLESMAVLYRAHNHGLELQLELTRRGLPFRVRSGVRFFEQPHVKDVLAHLRWVNNPRDELAFRRVVRAVPGVGPTTAERLWTSLRALPEGLSLGERLVHEDVRRHVAKKSLAAFERLTGLMGRLGRPEATRDPGGLIEDVLSGGYAARLALEATPEDSREDDLRRLAELARRFEDLPRFLSELALVAEFAAKEALQGDAPGDVLTLSSVHQAKGLEWRSVFVLWLVDGRFPMSQATRSAEEEEEERRLFYVATTRARDLLALVYPLSVLPREGERIVLRPSRFLDELPTGEGGPYDRLVLPSTAAVRGVLPPPLGWNEPGPEGSEVED</sequence>
<dbReference type="Gene3D" id="1.10.10.160">
    <property type="match status" value="1"/>
</dbReference>
<dbReference type="Proteomes" id="UP000321514">
    <property type="component" value="Unassembled WGS sequence"/>
</dbReference>
<keyword evidence="6" id="KW-0413">Isomerase</keyword>
<dbReference type="Gene3D" id="3.40.50.300">
    <property type="entry name" value="P-loop containing nucleotide triphosphate hydrolases"/>
    <property type="match status" value="2"/>
</dbReference>
<protein>
    <recommendedName>
        <fullName evidence="8">DNA 3'-5' helicase</fullName>
        <ecNumber evidence="8">5.6.2.4</ecNumber>
    </recommendedName>
</protein>
<feature type="binding site" evidence="10">
    <location>
        <begin position="44"/>
        <end position="51"/>
    </location>
    <ligand>
        <name>ATP</name>
        <dbReference type="ChEBI" id="CHEBI:30616"/>
    </ligand>
</feature>
<accession>A0A511T906</accession>
<evidence type="ECO:0000313" key="16">
    <source>
        <dbReference type="Proteomes" id="UP000321514"/>
    </source>
</evidence>
<feature type="domain" description="UvrD-like helicase C-terminal" evidence="12">
    <location>
        <begin position="309"/>
        <end position="581"/>
    </location>
</feature>
<gene>
    <name evidence="13" type="ORF">MFU01_56760</name>
    <name evidence="14" type="ORF">SAMN05443572_103189</name>
</gene>
<evidence type="ECO:0000259" key="11">
    <source>
        <dbReference type="PROSITE" id="PS51198"/>
    </source>
</evidence>
<dbReference type="Gene3D" id="1.10.486.10">
    <property type="entry name" value="PCRA, domain 4"/>
    <property type="match status" value="1"/>
</dbReference>
<keyword evidence="15" id="KW-1185">Reference proteome</keyword>
<dbReference type="STRING" id="1334629.MFUL124B02_24265"/>
<evidence type="ECO:0000256" key="5">
    <source>
        <dbReference type="ARBA" id="ARBA00022840"/>
    </source>
</evidence>
<evidence type="ECO:0000313" key="13">
    <source>
        <dbReference type="EMBL" id="GEN10639.1"/>
    </source>
</evidence>
<name>A0A511T906_MYXFU</name>
<proteinExistence type="inferred from homology"/>
<organism evidence="13 16">
    <name type="scientific">Myxococcus fulvus</name>
    <dbReference type="NCBI Taxonomy" id="33"/>
    <lineage>
        <taxon>Bacteria</taxon>
        <taxon>Pseudomonadati</taxon>
        <taxon>Myxococcota</taxon>
        <taxon>Myxococcia</taxon>
        <taxon>Myxococcales</taxon>
        <taxon>Cystobacterineae</taxon>
        <taxon>Myxococcaceae</taxon>
        <taxon>Myxococcus</taxon>
    </lineage>
</organism>
<dbReference type="InterPro" id="IPR027417">
    <property type="entry name" value="P-loop_NTPase"/>
</dbReference>
<evidence type="ECO:0000256" key="3">
    <source>
        <dbReference type="ARBA" id="ARBA00022801"/>
    </source>
</evidence>
<dbReference type="GO" id="GO:0000725">
    <property type="term" value="P:recombinational repair"/>
    <property type="evidence" value="ECO:0007669"/>
    <property type="project" value="TreeGrafter"/>
</dbReference>
<evidence type="ECO:0000256" key="7">
    <source>
        <dbReference type="ARBA" id="ARBA00034617"/>
    </source>
</evidence>